<dbReference type="PROSITE" id="PS51257">
    <property type="entry name" value="PROKAR_LIPOPROTEIN"/>
    <property type="match status" value="1"/>
</dbReference>
<evidence type="ECO:0000313" key="1">
    <source>
        <dbReference type="EMBL" id="MBC3919674.1"/>
    </source>
</evidence>
<dbReference type="Proteomes" id="UP000650424">
    <property type="component" value="Unassembled WGS sequence"/>
</dbReference>
<accession>A0ABR6ZV37</accession>
<organism evidence="1 2">
    <name type="scientific">Undibacterium hunanense</name>
    <dbReference type="NCBI Taxonomy" id="2762292"/>
    <lineage>
        <taxon>Bacteria</taxon>
        <taxon>Pseudomonadati</taxon>
        <taxon>Pseudomonadota</taxon>
        <taxon>Betaproteobacteria</taxon>
        <taxon>Burkholderiales</taxon>
        <taxon>Oxalobacteraceae</taxon>
        <taxon>Undibacterium</taxon>
    </lineage>
</organism>
<proteinExistence type="predicted"/>
<dbReference type="RefSeq" id="WP_186948946.1">
    <property type="nucleotide sequence ID" value="NZ_JACOGF010000011.1"/>
</dbReference>
<comment type="caution">
    <text evidence="1">The sequence shown here is derived from an EMBL/GenBank/DDBJ whole genome shotgun (WGS) entry which is preliminary data.</text>
</comment>
<protein>
    <recommendedName>
        <fullName evidence="3">Lipoprotein</fullName>
    </recommendedName>
</protein>
<evidence type="ECO:0000313" key="2">
    <source>
        <dbReference type="Proteomes" id="UP000650424"/>
    </source>
</evidence>
<keyword evidence="2" id="KW-1185">Reference proteome</keyword>
<gene>
    <name evidence="1" type="ORF">H8L32_19515</name>
</gene>
<evidence type="ECO:0008006" key="3">
    <source>
        <dbReference type="Google" id="ProtNLM"/>
    </source>
</evidence>
<sequence length="238" mass="25392">MKFRPGLTFFLFATALLSGCGGSSNYVPAPSPVQISIDFNSEPTGWISGTSDFSVETKPTDMVTEYRSLPAPLSGKGLYAFGTNRSDDLFIYIKKRYSGFAPNTEYALRFQTTIVSNVATGCFGVGGSPGDSVWVFAGASSIEPLTILKGNEYVMNIDRGGQSGSGKSALVLGTIGNASTDCGRAPYMEKKLDNQTALNARTDAAGNLWLLFGFDSGFESTSHIYYKSINIQATPLAN</sequence>
<name>A0ABR6ZV37_9BURK</name>
<reference evidence="1 2" key="1">
    <citation type="submission" date="2020-08" db="EMBL/GenBank/DDBJ databases">
        <title>Novel species isolated from subtropical streams in China.</title>
        <authorList>
            <person name="Lu H."/>
        </authorList>
    </citation>
    <scope>NUCLEOTIDE SEQUENCE [LARGE SCALE GENOMIC DNA]</scope>
    <source>
        <strain evidence="1 2">CY18W</strain>
    </source>
</reference>
<dbReference type="EMBL" id="JACOGF010000011">
    <property type="protein sequence ID" value="MBC3919674.1"/>
    <property type="molecule type" value="Genomic_DNA"/>
</dbReference>